<accession>A0A8J2REU0</accession>
<dbReference type="InterPro" id="IPR001254">
    <property type="entry name" value="Trypsin_dom"/>
</dbReference>
<dbReference type="PANTHER" id="PTHR24256">
    <property type="entry name" value="TRYPTASE-RELATED"/>
    <property type="match status" value="1"/>
</dbReference>
<reference evidence="11" key="1">
    <citation type="submission" date="2021-09" db="EMBL/GenBank/DDBJ databases">
        <authorList>
            <person name="Martin H S."/>
        </authorList>
    </citation>
    <scope>NUCLEOTIDE SEQUENCE</scope>
</reference>
<keyword evidence="8" id="KW-0645">Protease</keyword>
<feature type="domain" description="Peptidase S1" evidence="10">
    <location>
        <begin position="29"/>
        <end position="199"/>
    </location>
</feature>
<evidence type="ECO:0000256" key="4">
    <source>
        <dbReference type="ARBA" id="ARBA00023240"/>
    </source>
</evidence>
<sequence length="200" mass="22042">MSVLIVVNIVLSLVFKDHYTAAQDVESVILYGDDAKIEEYPFYASLNNCGAAILSHVWILTAAHCVENVDRSQRNYVWVGGESFANSVRVPYQRIHIHQGYHKLKGVPVNDIALIQLSHPLQYTKKIRPVKLPNRLKPNTNLSFVGRGIDEGDSGSPLVSGNTIVGLASFIGNLGCNNVRLGFFVNVPTFVPWIKAITGL</sequence>
<dbReference type="Pfam" id="PF00089">
    <property type="entry name" value="Trypsin"/>
    <property type="match status" value="1"/>
</dbReference>
<dbReference type="InterPro" id="IPR051487">
    <property type="entry name" value="Ser/Thr_Proteases_Immune/Dev"/>
</dbReference>
<keyword evidence="12" id="KW-1185">Reference proteome</keyword>
<dbReference type="InterPro" id="IPR009003">
    <property type="entry name" value="Peptidase_S1_PA"/>
</dbReference>
<keyword evidence="2" id="KW-0800">Toxin</keyword>
<keyword evidence="8" id="KW-0378">Hydrolase</keyword>
<dbReference type="Gene3D" id="2.40.10.10">
    <property type="entry name" value="Trypsin-like serine proteases"/>
    <property type="match status" value="2"/>
</dbReference>
<keyword evidence="3" id="KW-1015">Disulfide bond</keyword>
<dbReference type="InterPro" id="IPR043504">
    <property type="entry name" value="Peptidase_S1_PA_chymotrypsin"/>
</dbReference>
<dbReference type="SUPFAM" id="SSF50494">
    <property type="entry name" value="Trypsin-like serine proteases"/>
    <property type="match status" value="1"/>
</dbReference>
<dbReference type="InterPro" id="IPR001314">
    <property type="entry name" value="Peptidase_S1A"/>
</dbReference>
<keyword evidence="9" id="KW-0732">Signal</keyword>
<evidence type="ECO:0000256" key="1">
    <source>
        <dbReference type="ARBA" id="ARBA00004239"/>
    </source>
</evidence>
<feature type="signal peptide" evidence="9">
    <location>
        <begin position="1"/>
        <end position="22"/>
    </location>
</feature>
<evidence type="ECO:0000256" key="3">
    <source>
        <dbReference type="ARBA" id="ARBA00023157"/>
    </source>
</evidence>
<dbReference type="FunFam" id="2.40.10.10:FF:000068">
    <property type="entry name" value="transmembrane protease serine 2"/>
    <property type="match status" value="1"/>
</dbReference>
<proteinExistence type="inferred from homology"/>
<name>A0A8J2REU0_9NEOP</name>
<comment type="function">
    <text evidence="6">Fibrinolytic activity; shows preferential cleavage of Arg-Gly bonds in all three fibrinogen chains. Contact with the caterpillars causes severe bleeding, due the anticoagulant effect of the protein.</text>
</comment>
<comment type="subcellular location">
    <subcellularLocation>
        <location evidence="1">Secreted</location>
        <location evidence="1">Extracellular space</location>
    </subcellularLocation>
</comment>
<feature type="chain" id="PRO_5035217207" evidence="9">
    <location>
        <begin position="23"/>
        <end position="200"/>
    </location>
</feature>
<dbReference type="GO" id="GO:0006508">
    <property type="term" value="P:proteolysis"/>
    <property type="evidence" value="ECO:0007669"/>
    <property type="project" value="UniProtKB-KW"/>
</dbReference>
<dbReference type="InterPro" id="IPR018114">
    <property type="entry name" value="TRYPSIN_HIS"/>
</dbReference>
<dbReference type="Proteomes" id="UP000789524">
    <property type="component" value="Unassembled WGS sequence"/>
</dbReference>
<evidence type="ECO:0000259" key="10">
    <source>
        <dbReference type="PROSITE" id="PS50240"/>
    </source>
</evidence>
<dbReference type="GO" id="GO:0004252">
    <property type="term" value="F:serine-type endopeptidase activity"/>
    <property type="evidence" value="ECO:0007669"/>
    <property type="project" value="InterPro"/>
</dbReference>
<dbReference type="OrthoDB" id="8440449at2759"/>
<dbReference type="PROSITE" id="PS00135">
    <property type="entry name" value="TRYPSIN_SER"/>
    <property type="match status" value="1"/>
</dbReference>
<keyword evidence="7" id="KW-1205">Fibrinolytic toxin</keyword>
<dbReference type="PROSITE" id="PS00134">
    <property type="entry name" value="TRYPSIN_HIS"/>
    <property type="match status" value="1"/>
</dbReference>
<dbReference type="InterPro" id="IPR033116">
    <property type="entry name" value="TRYPSIN_SER"/>
</dbReference>
<organism evidence="11 12">
    <name type="scientific">Danaus chrysippus</name>
    <name type="common">African queen</name>
    <dbReference type="NCBI Taxonomy" id="151541"/>
    <lineage>
        <taxon>Eukaryota</taxon>
        <taxon>Metazoa</taxon>
        <taxon>Ecdysozoa</taxon>
        <taxon>Arthropoda</taxon>
        <taxon>Hexapoda</taxon>
        <taxon>Insecta</taxon>
        <taxon>Pterygota</taxon>
        <taxon>Neoptera</taxon>
        <taxon>Endopterygota</taxon>
        <taxon>Lepidoptera</taxon>
        <taxon>Glossata</taxon>
        <taxon>Ditrysia</taxon>
        <taxon>Papilionoidea</taxon>
        <taxon>Nymphalidae</taxon>
        <taxon>Danainae</taxon>
        <taxon>Danaini</taxon>
        <taxon>Danaina</taxon>
        <taxon>Danaus</taxon>
        <taxon>Anosia</taxon>
    </lineage>
</organism>
<keyword evidence="4" id="KW-1199">Hemostasis impairing toxin</keyword>
<dbReference type="PRINTS" id="PR00722">
    <property type="entry name" value="CHYMOTRYPSIN"/>
</dbReference>
<evidence type="ECO:0000256" key="9">
    <source>
        <dbReference type="SAM" id="SignalP"/>
    </source>
</evidence>
<comment type="caution">
    <text evidence="11">The sequence shown here is derived from an EMBL/GenBank/DDBJ whole genome shotgun (WGS) entry which is preliminary data.</text>
</comment>
<keyword evidence="8" id="KW-0720">Serine protease</keyword>
<dbReference type="PROSITE" id="PS50240">
    <property type="entry name" value="TRYPSIN_DOM"/>
    <property type="match status" value="1"/>
</dbReference>
<evidence type="ECO:0000313" key="11">
    <source>
        <dbReference type="EMBL" id="CAG9579570.1"/>
    </source>
</evidence>
<evidence type="ECO:0000256" key="6">
    <source>
        <dbReference type="ARBA" id="ARBA00055534"/>
    </source>
</evidence>
<comment type="similarity">
    <text evidence="5">Belongs to the peptidase S1 family. CLIP subfamily.</text>
</comment>
<dbReference type="AlphaFoldDB" id="A0A8J2REU0"/>
<evidence type="ECO:0000256" key="5">
    <source>
        <dbReference type="ARBA" id="ARBA00024195"/>
    </source>
</evidence>
<evidence type="ECO:0000256" key="8">
    <source>
        <dbReference type="RuleBase" id="RU363034"/>
    </source>
</evidence>
<dbReference type="EMBL" id="CAKASE010000079">
    <property type="protein sequence ID" value="CAG9579570.1"/>
    <property type="molecule type" value="Genomic_DNA"/>
</dbReference>
<evidence type="ECO:0000313" key="12">
    <source>
        <dbReference type="Proteomes" id="UP000789524"/>
    </source>
</evidence>
<evidence type="ECO:0000256" key="7">
    <source>
        <dbReference type="ARBA" id="ARBA00084094"/>
    </source>
</evidence>
<dbReference type="GO" id="GO:0090729">
    <property type="term" value="F:toxin activity"/>
    <property type="evidence" value="ECO:0007669"/>
    <property type="project" value="UniProtKB-KW"/>
</dbReference>
<protein>
    <submittedName>
        <fullName evidence="11">(African queen) hypothetical protein</fullName>
    </submittedName>
</protein>
<gene>
    <name evidence="11" type="ORF">DCHRY22_LOCUS13181</name>
</gene>
<evidence type="ECO:0000256" key="2">
    <source>
        <dbReference type="ARBA" id="ARBA00022656"/>
    </source>
</evidence>
<dbReference type="SMART" id="SM00020">
    <property type="entry name" value="Tryp_SPc"/>
    <property type="match status" value="1"/>
</dbReference>
<dbReference type="GO" id="GO:0005576">
    <property type="term" value="C:extracellular region"/>
    <property type="evidence" value="ECO:0007669"/>
    <property type="project" value="UniProtKB-SubCell"/>
</dbReference>